<feature type="transmembrane region" description="Helical" evidence="1">
    <location>
        <begin position="33"/>
        <end position="49"/>
    </location>
</feature>
<protein>
    <submittedName>
        <fullName evidence="4">Uncharacterized protein</fullName>
    </submittedName>
</protein>
<reference evidence="4" key="1">
    <citation type="submission" date="2024-02" db="UniProtKB">
        <authorList>
            <consortium name="WormBaseParasite"/>
        </authorList>
    </citation>
    <scope>IDENTIFICATION</scope>
</reference>
<accession>A0AAF3J7W3</accession>
<keyword evidence="1" id="KW-1133">Transmembrane helix</keyword>
<feature type="signal peptide" evidence="2">
    <location>
        <begin position="1"/>
        <end position="23"/>
    </location>
</feature>
<feature type="transmembrane region" description="Helical" evidence="1">
    <location>
        <begin position="138"/>
        <end position="159"/>
    </location>
</feature>
<keyword evidence="1" id="KW-0812">Transmembrane</keyword>
<name>A0AAF3J7W3_9BILA</name>
<dbReference type="AlphaFoldDB" id="A0AAF3J7W3"/>
<feature type="transmembrane region" description="Helical" evidence="1">
    <location>
        <begin position="103"/>
        <end position="126"/>
    </location>
</feature>
<proteinExistence type="predicted"/>
<feature type="transmembrane region" description="Helical" evidence="1">
    <location>
        <begin position="171"/>
        <end position="192"/>
    </location>
</feature>
<evidence type="ECO:0000256" key="1">
    <source>
        <dbReference type="SAM" id="Phobius"/>
    </source>
</evidence>
<organism evidence="3 4">
    <name type="scientific">Mesorhabditis belari</name>
    <dbReference type="NCBI Taxonomy" id="2138241"/>
    <lineage>
        <taxon>Eukaryota</taxon>
        <taxon>Metazoa</taxon>
        <taxon>Ecdysozoa</taxon>
        <taxon>Nematoda</taxon>
        <taxon>Chromadorea</taxon>
        <taxon>Rhabditida</taxon>
        <taxon>Rhabditina</taxon>
        <taxon>Rhabditomorpha</taxon>
        <taxon>Rhabditoidea</taxon>
        <taxon>Rhabditidae</taxon>
        <taxon>Mesorhabditinae</taxon>
        <taxon>Mesorhabditis</taxon>
    </lineage>
</organism>
<evidence type="ECO:0000313" key="4">
    <source>
        <dbReference type="WBParaSite" id="MBELARI_LOCUS21768"/>
    </source>
</evidence>
<evidence type="ECO:0000313" key="3">
    <source>
        <dbReference type="Proteomes" id="UP000887575"/>
    </source>
</evidence>
<keyword evidence="1" id="KW-0472">Membrane</keyword>
<feature type="transmembrane region" description="Helical" evidence="1">
    <location>
        <begin position="61"/>
        <end position="83"/>
    </location>
</feature>
<keyword evidence="2" id="KW-0732">Signal</keyword>
<feature type="chain" id="PRO_5041905722" evidence="2">
    <location>
        <begin position="24"/>
        <end position="331"/>
    </location>
</feature>
<dbReference type="Proteomes" id="UP000887575">
    <property type="component" value="Unassembled WGS sequence"/>
</dbReference>
<keyword evidence="3" id="KW-1185">Reference proteome</keyword>
<evidence type="ECO:0000256" key="2">
    <source>
        <dbReference type="SAM" id="SignalP"/>
    </source>
</evidence>
<dbReference type="WBParaSite" id="MBELARI_LOCUS21768">
    <property type="protein sequence ID" value="MBELARI_LOCUS21768"/>
    <property type="gene ID" value="MBELARI_LOCUS21768"/>
</dbReference>
<sequence length="331" mass="37060">MTSLNHGWPIAFWTLLALSLVEACLFVWHGVILGVLPLSTSLLLLLSLAPPKEPTESLRSFFWKLVAGVVLVGVVFVNCTHALELLTEQIGPTDNHHHGHNEAGQIPISYLMTAVVDALLKGFFVFSGRTPTFGYRHSAPIFALLCTPAIAVACVAGGTQFLHSDLWLWEHLVPISTLVLSGSTIALIIPYFKYLKDYIFHSAPETFNVNTLKEELHSKLSQVRIRHCHVFRVWPRGAVEAHFRLSIEVNKQDQNWGKEGEKVFEEANRFIREHLVGKCESNKIVIEPHFVDRRSPKEEKYPICVNGACQSKRLTCCSPEEISENCGSAKV</sequence>